<evidence type="ECO:0000313" key="1">
    <source>
        <dbReference type="EnsemblMetazoa" id="AALB014807-PA"/>
    </source>
</evidence>
<reference evidence="1 2" key="1">
    <citation type="journal article" date="2017" name="G3 (Bethesda)">
        <title>The Physical Genome Mapping of Anopheles albimanus Corrected Scaffold Misassemblies and Identified Interarm Rearrangements in Genus Anopheles.</title>
        <authorList>
            <person name="Artemov G.N."/>
            <person name="Peery A.N."/>
            <person name="Jiang X."/>
            <person name="Tu Z."/>
            <person name="Stegniy V.N."/>
            <person name="Sharakhova M.V."/>
            <person name="Sharakhov I.V."/>
        </authorList>
    </citation>
    <scope>NUCLEOTIDE SEQUENCE [LARGE SCALE GENOMIC DNA]</scope>
    <source>
        <strain evidence="1 2">ALBI9_A</strain>
    </source>
</reference>
<keyword evidence="2" id="KW-1185">Reference proteome</keyword>
<dbReference type="Proteomes" id="UP000069272">
    <property type="component" value="Chromosome 2R"/>
</dbReference>
<proteinExistence type="predicted"/>
<organism evidence="1 2">
    <name type="scientific">Anopheles albimanus</name>
    <name type="common">New world malaria mosquito</name>
    <dbReference type="NCBI Taxonomy" id="7167"/>
    <lineage>
        <taxon>Eukaryota</taxon>
        <taxon>Metazoa</taxon>
        <taxon>Ecdysozoa</taxon>
        <taxon>Arthropoda</taxon>
        <taxon>Hexapoda</taxon>
        <taxon>Insecta</taxon>
        <taxon>Pterygota</taxon>
        <taxon>Neoptera</taxon>
        <taxon>Endopterygota</taxon>
        <taxon>Diptera</taxon>
        <taxon>Nematocera</taxon>
        <taxon>Culicoidea</taxon>
        <taxon>Culicidae</taxon>
        <taxon>Anophelinae</taxon>
        <taxon>Anopheles</taxon>
    </lineage>
</organism>
<dbReference type="VEuPathDB" id="VectorBase:AALB014807"/>
<reference evidence="1" key="2">
    <citation type="submission" date="2022-08" db="UniProtKB">
        <authorList>
            <consortium name="EnsemblMetazoa"/>
        </authorList>
    </citation>
    <scope>IDENTIFICATION</scope>
    <source>
        <strain evidence="1">STECLA/ALBI9_A</strain>
    </source>
</reference>
<dbReference type="AlphaFoldDB" id="A0A182FYX9"/>
<sequence length="59" mass="6703">MAPCRARLHRVGSLMASSCCRMVPHPLRTYGNRSKNCDRTINRATTSQAYHEEIKCHDA</sequence>
<name>A0A182FYX9_ANOAL</name>
<evidence type="ECO:0000313" key="2">
    <source>
        <dbReference type="Proteomes" id="UP000069272"/>
    </source>
</evidence>
<dbReference type="EnsemblMetazoa" id="AALB014807-RA">
    <property type="protein sequence ID" value="AALB014807-PA"/>
    <property type="gene ID" value="AALB014807"/>
</dbReference>
<accession>A0A182FYX9</accession>
<protein>
    <submittedName>
        <fullName evidence="1">Uncharacterized protein</fullName>
    </submittedName>
</protein>